<dbReference type="RefSeq" id="WP_235165677.1">
    <property type="nucleotide sequence ID" value="NZ_CP098805.1"/>
</dbReference>
<name>A0ABY4XHT8_9BACT</name>
<keyword evidence="2" id="KW-1185">Reference proteome</keyword>
<proteinExistence type="predicted"/>
<dbReference type="EMBL" id="CP098805">
    <property type="protein sequence ID" value="USJ29805.1"/>
    <property type="molecule type" value="Genomic_DNA"/>
</dbReference>
<gene>
    <name evidence="1" type="ORF">NFI80_18210</name>
</gene>
<evidence type="ECO:0000313" key="2">
    <source>
        <dbReference type="Proteomes" id="UP001055420"/>
    </source>
</evidence>
<reference evidence="1" key="1">
    <citation type="submission" date="2022-06" db="EMBL/GenBank/DDBJ databases">
        <title>Novel species in genus Dyadobacter.</title>
        <authorList>
            <person name="Ma C."/>
        </authorList>
    </citation>
    <scope>NUCLEOTIDE SEQUENCE</scope>
    <source>
        <strain evidence="1">CY22</strain>
    </source>
</reference>
<dbReference type="Proteomes" id="UP001055420">
    <property type="component" value="Chromosome"/>
</dbReference>
<protein>
    <submittedName>
        <fullName evidence="1">Uncharacterized protein</fullName>
    </submittedName>
</protein>
<organism evidence="1 2">
    <name type="scientific">Dyadobacter chenhuakuii</name>
    <dbReference type="NCBI Taxonomy" id="2909339"/>
    <lineage>
        <taxon>Bacteria</taxon>
        <taxon>Pseudomonadati</taxon>
        <taxon>Bacteroidota</taxon>
        <taxon>Cytophagia</taxon>
        <taxon>Cytophagales</taxon>
        <taxon>Spirosomataceae</taxon>
        <taxon>Dyadobacter</taxon>
    </lineage>
</organism>
<accession>A0ABY4XHT8</accession>
<sequence>MAIDGVNLRVFGVDPSLWLNCEDLAGRFAVKVNPKTGKPINEVKKALYKGLRFEIKPYPDGTTGMTIRGSLHKYFNNGNHNCNQFTFNDLVDVVHDLEMRFAVCPANTHIENMEIGVNVYVPFEVKKILTSLISYSDKSFEVINARRPLLGRLCPSFDFDIKLYDKALQAATDVHIQKFQEVSNLLRFEIATNRMRWLRSCNIKTLADLTVREKVSPLLDLMATVLDKMIFVDIDADVSLLSDSDHALYGLLRDRDKWRRFDKRKRYNMRKRLPSLLQKCNAFNYAGMLQTLLTDTWTALFEEAEKEGLLQQLSDFKKTSEATKEWTIAQLECNSAIVPSQEKEQRKIDKNLSKTETSKICRCCGKDISEQKRGSRFCSEKYKGQGAKKCRNSESNNRRDKKRLIMKAKEANRFLIINYMFKGVLYSDILHASEINPCREWLDLVISVESIPRIADGIKSKLLVYSEAREYLQKLVDFNEVTPLNSI</sequence>
<evidence type="ECO:0000313" key="1">
    <source>
        <dbReference type="EMBL" id="USJ29805.1"/>
    </source>
</evidence>